<evidence type="ECO:0000256" key="8">
    <source>
        <dbReference type="ARBA" id="ARBA00023134"/>
    </source>
</evidence>
<dbReference type="GO" id="GO:0060158">
    <property type="term" value="P:phospholipase C-activating dopamine receptor signaling pathway"/>
    <property type="evidence" value="ECO:0007669"/>
    <property type="project" value="TreeGrafter"/>
</dbReference>
<reference evidence="14" key="1">
    <citation type="submission" date="2025-08" db="UniProtKB">
        <authorList>
            <consortium name="Ensembl"/>
        </authorList>
    </citation>
    <scope>IDENTIFICATION</scope>
</reference>
<evidence type="ECO:0000256" key="1">
    <source>
        <dbReference type="ARBA" id="ARBA00004236"/>
    </source>
</evidence>
<dbReference type="FunFam" id="3.40.50.300:FF:000692">
    <property type="entry name" value="Guanine nucleotide-binding protein subunit alpha"/>
    <property type="match status" value="1"/>
</dbReference>
<evidence type="ECO:0000256" key="9">
    <source>
        <dbReference type="ARBA" id="ARBA00023136"/>
    </source>
</evidence>
<evidence type="ECO:0000256" key="6">
    <source>
        <dbReference type="ARBA" id="ARBA00022801"/>
    </source>
</evidence>
<dbReference type="GO" id="GO:0046872">
    <property type="term" value="F:metal ion binding"/>
    <property type="evidence" value="ECO:0007669"/>
    <property type="project" value="UniProtKB-KW"/>
</dbReference>
<dbReference type="GO" id="GO:0005737">
    <property type="term" value="C:cytoplasm"/>
    <property type="evidence" value="ECO:0007669"/>
    <property type="project" value="TreeGrafter"/>
</dbReference>
<dbReference type="PANTHER" id="PTHR10218">
    <property type="entry name" value="GTP-BINDING PROTEIN ALPHA SUBUNIT"/>
    <property type="match status" value="1"/>
</dbReference>
<evidence type="ECO:0000256" key="4">
    <source>
        <dbReference type="ARBA" id="ARBA00022723"/>
    </source>
</evidence>
<comment type="similarity">
    <text evidence="2">Belongs to the G-alpha family. G(q) subfamily.</text>
</comment>
<dbReference type="GO" id="GO:0005834">
    <property type="term" value="C:heterotrimeric G-protein complex"/>
    <property type="evidence" value="ECO:0007669"/>
    <property type="project" value="TreeGrafter"/>
</dbReference>
<keyword evidence="4" id="KW-0479">Metal-binding</keyword>
<protein>
    <submittedName>
        <fullName evidence="14">Uncharacterized protein</fullName>
    </submittedName>
</protein>
<keyword evidence="7" id="KW-0460">Magnesium</keyword>
<evidence type="ECO:0000313" key="15">
    <source>
        <dbReference type="Proteomes" id="UP000694621"/>
    </source>
</evidence>
<dbReference type="PANTHER" id="PTHR10218:SF328">
    <property type="entry name" value="GUANINE NUCLEOTIDE-BINDING PROTEIN SUBUNIT ALPHA-11"/>
    <property type="match status" value="1"/>
</dbReference>
<name>A0A8B9JVN3_ASTMX</name>
<evidence type="ECO:0000256" key="7">
    <source>
        <dbReference type="ARBA" id="ARBA00022842"/>
    </source>
</evidence>
<dbReference type="GO" id="GO:0031683">
    <property type="term" value="F:G-protein beta/gamma-subunit complex binding"/>
    <property type="evidence" value="ECO:0007669"/>
    <property type="project" value="InterPro"/>
</dbReference>
<evidence type="ECO:0000256" key="11">
    <source>
        <dbReference type="ARBA" id="ARBA00023224"/>
    </source>
</evidence>
<dbReference type="InterPro" id="IPR001019">
    <property type="entry name" value="Gprotein_alpha_su"/>
</dbReference>
<dbReference type="Proteomes" id="UP000694621">
    <property type="component" value="Unplaced"/>
</dbReference>
<accession>A0A8B9JVN3</accession>
<proteinExistence type="inferred from homology"/>
<dbReference type="Ensembl" id="ENSAMXT00005029312.1">
    <property type="protein sequence ID" value="ENSAMXP00005026631.1"/>
    <property type="gene ID" value="ENSAMXG00005013403.1"/>
</dbReference>
<keyword evidence="3" id="KW-1003">Cell membrane</keyword>
<keyword evidence="10" id="KW-0564">Palmitate</keyword>
<keyword evidence="12" id="KW-0449">Lipoprotein</keyword>
<comment type="subcellular location">
    <subcellularLocation>
        <location evidence="1">Cell membrane</location>
    </subcellularLocation>
</comment>
<sequence>DGCPKQDLDAAKKFILEMYQMQNSERRRMYAHYTCATDTENIRLIFKAVKDTIMRIHLDQFSLS</sequence>
<evidence type="ECO:0000256" key="12">
    <source>
        <dbReference type="ARBA" id="ARBA00023288"/>
    </source>
</evidence>
<evidence type="ECO:0000256" key="5">
    <source>
        <dbReference type="ARBA" id="ARBA00022741"/>
    </source>
</evidence>
<keyword evidence="9" id="KW-0472">Membrane</keyword>
<keyword evidence="6" id="KW-0378">Hydrolase</keyword>
<feature type="binding site" evidence="13">
    <location>
        <position position="36"/>
    </location>
    <ligand>
        <name>GTP</name>
        <dbReference type="ChEBI" id="CHEBI:37565"/>
    </ligand>
</feature>
<dbReference type="AlphaFoldDB" id="A0A8B9JVN3"/>
<dbReference type="GO" id="GO:0007188">
    <property type="term" value="P:adenylate cyclase-modulating G protein-coupled receptor signaling pathway"/>
    <property type="evidence" value="ECO:0007669"/>
    <property type="project" value="TreeGrafter"/>
</dbReference>
<dbReference type="GO" id="GO:0005525">
    <property type="term" value="F:GTP binding"/>
    <property type="evidence" value="ECO:0007669"/>
    <property type="project" value="UniProtKB-KW"/>
</dbReference>
<keyword evidence="11" id="KW-0807">Transducer</keyword>
<keyword evidence="8 13" id="KW-0342">GTP-binding</keyword>
<dbReference type="GO" id="GO:0003924">
    <property type="term" value="F:GTPase activity"/>
    <property type="evidence" value="ECO:0007669"/>
    <property type="project" value="InterPro"/>
</dbReference>
<keyword evidence="5 13" id="KW-0547">Nucleotide-binding</keyword>
<evidence type="ECO:0000256" key="2">
    <source>
        <dbReference type="ARBA" id="ARBA00007976"/>
    </source>
</evidence>
<evidence type="ECO:0000313" key="14">
    <source>
        <dbReference type="Ensembl" id="ENSAMXP00005026631.1"/>
    </source>
</evidence>
<dbReference type="InterPro" id="IPR027417">
    <property type="entry name" value="P-loop_NTPase"/>
</dbReference>
<dbReference type="Gene3D" id="3.40.50.300">
    <property type="entry name" value="P-loop containing nucleotide triphosphate hydrolases"/>
    <property type="match status" value="1"/>
</dbReference>
<dbReference type="SUPFAM" id="SSF52540">
    <property type="entry name" value="P-loop containing nucleoside triphosphate hydrolases"/>
    <property type="match status" value="1"/>
</dbReference>
<evidence type="ECO:0000256" key="10">
    <source>
        <dbReference type="ARBA" id="ARBA00023139"/>
    </source>
</evidence>
<dbReference type="GO" id="GO:0001664">
    <property type="term" value="F:G protein-coupled receptor binding"/>
    <property type="evidence" value="ECO:0007669"/>
    <property type="project" value="TreeGrafter"/>
</dbReference>
<organism evidence="14 15">
    <name type="scientific">Astyanax mexicanus</name>
    <name type="common">Blind cave fish</name>
    <name type="synonym">Astyanax fasciatus mexicanus</name>
    <dbReference type="NCBI Taxonomy" id="7994"/>
    <lineage>
        <taxon>Eukaryota</taxon>
        <taxon>Metazoa</taxon>
        <taxon>Chordata</taxon>
        <taxon>Craniata</taxon>
        <taxon>Vertebrata</taxon>
        <taxon>Euteleostomi</taxon>
        <taxon>Actinopterygii</taxon>
        <taxon>Neopterygii</taxon>
        <taxon>Teleostei</taxon>
        <taxon>Ostariophysi</taxon>
        <taxon>Characiformes</taxon>
        <taxon>Characoidei</taxon>
        <taxon>Acestrorhamphidae</taxon>
        <taxon>Acestrorhamphinae</taxon>
        <taxon>Astyanax</taxon>
    </lineage>
</organism>
<evidence type="ECO:0000256" key="3">
    <source>
        <dbReference type="ARBA" id="ARBA00022475"/>
    </source>
</evidence>
<evidence type="ECO:0000256" key="13">
    <source>
        <dbReference type="PIRSR" id="PIRSR601019-1"/>
    </source>
</evidence>